<evidence type="ECO:0000313" key="10">
    <source>
        <dbReference type="Proteomes" id="UP001156873"/>
    </source>
</evidence>
<feature type="domain" description="Multidrug resistance protein MdtA-like beta-barrel" evidence="7">
    <location>
        <begin position="202"/>
        <end position="286"/>
    </location>
</feature>
<evidence type="ECO:0000259" key="7">
    <source>
        <dbReference type="Pfam" id="PF25944"/>
    </source>
</evidence>
<feature type="region of interest" description="Disordered" evidence="4">
    <location>
        <begin position="365"/>
        <end position="413"/>
    </location>
</feature>
<evidence type="ECO:0000259" key="6">
    <source>
        <dbReference type="Pfam" id="PF25917"/>
    </source>
</evidence>
<dbReference type="NCBIfam" id="TIGR01730">
    <property type="entry name" value="RND_mfp"/>
    <property type="match status" value="1"/>
</dbReference>
<feature type="domain" description="Multidrug resistance protein MdtA-like alpha-helical hairpin" evidence="5">
    <location>
        <begin position="97"/>
        <end position="165"/>
    </location>
</feature>
<evidence type="ECO:0000259" key="5">
    <source>
        <dbReference type="Pfam" id="PF25876"/>
    </source>
</evidence>
<dbReference type="RefSeq" id="WP_280577407.1">
    <property type="nucleotide sequence ID" value="NZ_JARXRO010000012.1"/>
</dbReference>
<dbReference type="Gene3D" id="2.40.50.100">
    <property type="match status" value="1"/>
</dbReference>
<keyword evidence="10" id="KW-1185">Reference proteome</keyword>
<gene>
    <name evidence="9" type="ORF">QFW81_04590</name>
</gene>
<dbReference type="PROSITE" id="PS51257">
    <property type="entry name" value="PROKAR_LIPOPROTEIN"/>
    <property type="match status" value="1"/>
</dbReference>
<dbReference type="Gene3D" id="2.40.420.20">
    <property type="match status" value="1"/>
</dbReference>
<reference evidence="9 10" key="1">
    <citation type="submission" date="2023-04" db="EMBL/GenBank/DDBJ databases">
        <title>Luteimonas sp. M1R5S59.</title>
        <authorList>
            <person name="Sun J.-Q."/>
        </authorList>
    </citation>
    <scope>NUCLEOTIDE SEQUENCE [LARGE SCALE GENOMIC DNA]</scope>
    <source>
        <strain evidence="9 10">M1R5S59</strain>
    </source>
</reference>
<proteinExistence type="inferred from homology"/>
<dbReference type="InterPro" id="IPR058627">
    <property type="entry name" value="MdtA-like_C"/>
</dbReference>
<protein>
    <submittedName>
        <fullName evidence="9">Efflux RND transporter periplasmic adaptor subunit</fullName>
    </submittedName>
</protein>
<dbReference type="Pfam" id="PF25917">
    <property type="entry name" value="BSH_RND"/>
    <property type="match status" value="1"/>
</dbReference>
<dbReference type="EMBL" id="JARXRO010000012">
    <property type="protein sequence ID" value="MDH5833203.1"/>
    <property type="molecule type" value="Genomic_DNA"/>
</dbReference>
<comment type="caution">
    <text evidence="9">The sequence shown here is derived from an EMBL/GenBank/DDBJ whole genome shotgun (WGS) entry which is preliminary data.</text>
</comment>
<dbReference type="PANTHER" id="PTHR30158:SF3">
    <property type="entry name" value="MULTIDRUG EFFLUX PUMP SUBUNIT ACRA-RELATED"/>
    <property type="match status" value="1"/>
</dbReference>
<dbReference type="Pfam" id="PF25967">
    <property type="entry name" value="RND-MFP_C"/>
    <property type="match status" value="1"/>
</dbReference>
<organism evidence="9 10">
    <name type="scientific">Luteimonas kalidii</name>
    <dbReference type="NCBI Taxonomy" id="3042025"/>
    <lineage>
        <taxon>Bacteria</taxon>
        <taxon>Pseudomonadati</taxon>
        <taxon>Pseudomonadota</taxon>
        <taxon>Gammaproteobacteria</taxon>
        <taxon>Lysobacterales</taxon>
        <taxon>Lysobacteraceae</taxon>
        <taxon>Luteimonas</taxon>
    </lineage>
</organism>
<feature type="coiled-coil region" evidence="3">
    <location>
        <begin position="96"/>
        <end position="123"/>
    </location>
</feature>
<dbReference type="InterPro" id="IPR006143">
    <property type="entry name" value="RND_pump_MFP"/>
</dbReference>
<dbReference type="InterPro" id="IPR058626">
    <property type="entry name" value="MdtA-like_b-barrel"/>
</dbReference>
<evidence type="ECO:0000256" key="1">
    <source>
        <dbReference type="ARBA" id="ARBA00004519"/>
    </source>
</evidence>
<dbReference type="SUPFAM" id="SSF111369">
    <property type="entry name" value="HlyD-like secretion proteins"/>
    <property type="match status" value="1"/>
</dbReference>
<evidence type="ECO:0000259" key="8">
    <source>
        <dbReference type="Pfam" id="PF25967"/>
    </source>
</evidence>
<dbReference type="Gene3D" id="2.40.30.170">
    <property type="match status" value="1"/>
</dbReference>
<evidence type="ECO:0000256" key="4">
    <source>
        <dbReference type="SAM" id="MobiDB-lite"/>
    </source>
</evidence>
<keyword evidence="3" id="KW-0175">Coiled coil</keyword>
<feature type="domain" description="Multidrug resistance protein MdtA-like C-terminal permuted SH3" evidence="8">
    <location>
        <begin position="291"/>
        <end position="351"/>
    </location>
</feature>
<accession>A0ABT6JRV2</accession>
<dbReference type="PANTHER" id="PTHR30158">
    <property type="entry name" value="ACRA/E-RELATED COMPONENT OF DRUG EFFLUX TRANSPORTER"/>
    <property type="match status" value="1"/>
</dbReference>
<evidence type="ECO:0000256" key="3">
    <source>
        <dbReference type="SAM" id="Coils"/>
    </source>
</evidence>
<comment type="subcellular location">
    <subcellularLocation>
        <location evidence="1">Cell inner membrane</location>
        <topology evidence="1">Lipid-anchor</topology>
    </subcellularLocation>
</comment>
<dbReference type="InterPro" id="IPR058624">
    <property type="entry name" value="MdtA-like_HH"/>
</dbReference>
<dbReference type="Proteomes" id="UP001156873">
    <property type="component" value="Unassembled WGS sequence"/>
</dbReference>
<feature type="domain" description="Multidrug resistance protein MdtA-like barrel-sandwich hybrid" evidence="6">
    <location>
        <begin position="55"/>
        <end position="197"/>
    </location>
</feature>
<sequence>MRRLPIALPFLLLLAACGGDEAPQAPPPPEVGVIEATSADMPLTMDVGGRLGAFRSADVRARVPGVLQERVYTEGSDVREGEVLFLIDPAPLQAALGTAQASLAQAQANHANARANAERARRLAPQNYVSAADLDNALAAERSAAAAVQAGRAAVDSARINLGYATVRAPISGRAGRQRVTEGALVGQGEATLLTTVDQIDPLYANFSLGVGELQRIREAQAVDGAQSSVEVVLPDGSVYDHAGTLDFSGDIVDPATGAISMRARIPNPDGRLLPGTYVSLRAQLGELQDVFAIPQAAVQRDAASAYVMVVGDDGQVARRDVTLERAEGGRWIVSAGLQGGEQVIVSGVQKVKADAPAKAVPWTPAVAPANGQAPAQAPASGGQAPAPAADGAAPDAAPPADGEAAADPASEG</sequence>
<dbReference type="InterPro" id="IPR058625">
    <property type="entry name" value="MdtA-like_BSH"/>
</dbReference>
<comment type="similarity">
    <text evidence="2">Belongs to the membrane fusion protein (MFP) (TC 8.A.1) family.</text>
</comment>
<dbReference type="Gene3D" id="1.10.287.470">
    <property type="entry name" value="Helix hairpin bin"/>
    <property type="match status" value="1"/>
</dbReference>
<dbReference type="Pfam" id="PF25876">
    <property type="entry name" value="HH_MFP_RND"/>
    <property type="match status" value="1"/>
</dbReference>
<name>A0ABT6JRV2_9GAMM</name>
<evidence type="ECO:0000313" key="9">
    <source>
        <dbReference type="EMBL" id="MDH5833203.1"/>
    </source>
</evidence>
<evidence type="ECO:0000256" key="2">
    <source>
        <dbReference type="ARBA" id="ARBA00009477"/>
    </source>
</evidence>
<dbReference type="Pfam" id="PF25944">
    <property type="entry name" value="Beta-barrel_RND"/>
    <property type="match status" value="1"/>
</dbReference>